<evidence type="ECO:0000259" key="3">
    <source>
        <dbReference type="PROSITE" id="PS50405"/>
    </source>
</evidence>
<dbReference type="Gene3D" id="3.30.1130.10">
    <property type="match status" value="2"/>
</dbReference>
<evidence type="ECO:0000256" key="1">
    <source>
        <dbReference type="ARBA" id="ARBA00022909"/>
    </source>
</evidence>
<dbReference type="SFLD" id="SFLDG00358">
    <property type="entry name" value="Main_(cytGST)"/>
    <property type="match status" value="1"/>
</dbReference>
<dbReference type="PANTHER" id="PTHR43968">
    <property type="match status" value="1"/>
</dbReference>
<dbReference type="EMBL" id="CAHR02000105">
    <property type="protein sequence ID" value="CCG82853.1"/>
    <property type="molecule type" value="Genomic_DNA"/>
</dbReference>
<dbReference type="Pfam" id="PF13409">
    <property type="entry name" value="GST_N_2"/>
    <property type="match status" value="1"/>
</dbReference>
<protein>
    <submittedName>
        <fullName evidence="4">Glutathione S-transferase</fullName>
    </submittedName>
</protein>
<organism evidence="4 5">
    <name type="scientific">Taphrina deformans (strain PYCC 5710 / ATCC 11124 / CBS 356.35 / IMI 108563 / JCM 9778 / NBRC 8474)</name>
    <name type="common">Peach leaf curl fungus</name>
    <name type="synonym">Lalaria deformans</name>
    <dbReference type="NCBI Taxonomy" id="1097556"/>
    <lineage>
        <taxon>Eukaryota</taxon>
        <taxon>Fungi</taxon>
        <taxon>Dikarya</taxon>
        <taxon>Ascomycota</taxon>
        <taxon>Taphrinomycotina</taxon>
        <taxon>Taphrinomycetes</taxon>
        <taxon>Taphrinales</taxon>
        <taxon>Taphrinaceae</taxon>
        <taxon>Taphrina</taxon>
    </lineage>
</organism>
<dbReference type="NCBIfam" id="TIGR00526">
    <property type="entry name" value="folB_dom"/>
    <property type="match status" value="1"/>
</dbReference>
<dbReference type="SMART" id="SM00905">
    <property type="entry name" value="FolB"/>
    <property type="match status" value="2"/>
</dbReference>
<dbReference type="GO" id="GO:0005737">
    <property type="term" value="C:cytoplasm"/>
    <property type="evidence" value="ECO:0007669"/>
    <property type="project" value="TreeGrafter"/>
</dbReference>
<feature type="domain" description="GST N-terminal" evidence="2">
    <location>
        <begin position="1"/>
        <end position="82"/>
    </location>
</feature>
<dbReference type="InterPro" id="IPR036282">
    <property type="entry name" value="Glutathione-S-Trfase_C_sf"/>
</dbReference>
<dbReference type="PROSITE" id="PS50404">
    <property type="entry name" value="GST_NTER"/>
    <property type="match status" value="1"/>
</dbReference>
<dbReference type="SUPFAM" id="SSF52833">
    <property type="entry name" value="Thioredoxin-like"/>
    <property type="match status" value="1"/>
</dbReference>
<dbReference type="PANTHER" id="PTHR43968:SF8">
    <property type="entry name" value="S-TRANSFERASE, PUTATIVE (AFU_ORTHOLOGUE AFUA_2G00590)-RELATED"/>
    <property type="match status" value="1"/>
</dbReference>
<dbReference type="SUPFAM" id="SSF47616">
    <property type="entry name" value="GST C-terminal domain-like"/>
    <property type="match status" value="1"/>
</dbReference>
<dbReference type="AlphaFoldDB" id="R4XAM9"/>
<dbReference type="PROSITE" id="PS50405">
    <property type="entry name" value="GST_CTER"/>
    <property type="match status" value="1"/>
</dbReference>
<dbReference type="GO" id="GO:0004150">
    <property type="term" value="F:dihydroneopterin aldolase activity"/>
    <property type="evidence" value="ECO:0007669"/>
    <property type="project" value="InterPro"/>
</dbReference>
<reference evidence="4 5" key="1">
    <citation type="journal article" date="2013" name="MBio">
        <title>Genome sequencing of the plant pathogen Taphrina deformans, the causal agent of peach leaf curl.</title>
        <authorList>
            <person name="Cisse O.H."/>
            <person name="Almeida J.M.G.C.F."/>
            <person name="Fonseca A."/>
            <person name="Kumar A.A."/>
            <person name="Salojaervi J."/>
            <person name="Overmyer K."/>
            <person name="Hauser P.M."/>
            <person name="Pagni M."/>
        </authorList>
    </citation>
    <scope>NUCLEOTIDE SEQUENCE [LARGE SCALE GENOMIC DNA]</scope>
    <source>
        <strain evidence="5">PYCC 5710 / ATCC 11124 / CBS 356.35 / IMI 108563 / JCM 9778 / NBRC 8474</strain>
    </source>
</reference>
<evidence type="ECO:0000259" key="2">
    <source>
        <dbReference type="PROSITE" id="PS50404"/>
    </source>
</evidence>
<name>R4XAM9_TAPDE</name>
<evidence type="ECO:0000313" key="4">
    <source>
        <dbReference type="EMBL" id="CCG82853.1"/>
    </source>
</evidence>
<keyword evidence="1" id="KW-0289">Folate biosynthesis</keyword>
<dbReference type="STRING" id="1097556.R4XAM9"/>
<dbReference type="eggNOG" id="KOG0406">
    <property type="taxonomic scope" value="Eukaryota"/>
</dbReference>
<dbReference type="CDD" id="cd00299">
    <property type="entry name" value="GST_C_family"/>
    <property type="match status" value="1"/>
</dbReference>
<dbReference type="SUPFAM" id="SSF55620">
    <property type="entry name" value="Tetrahydrobiopterin biosynthesis enzymes-like"/>
    <property type="match status" value="2"/>
</dbReference>
<dbReference type="SFLD" id="SFLDS00019">
    <property type="entry name" value="Glutathione_Transferase_(cytos"/>
    <property type="match status" value="1"/>
</dbReference>
<dbReference type="GO" id="GO:0046656">
    <property type="term" value="P:folic acid biosynthetic process"/>
    <property type="evidence" value="ECO:0007669"/>
    <property type="project" value="UniProtKB-KW"/>
</dbReference>
<dbReference type="Pfam" id="PF02152">
    <property type="entry name" value="FolB"/>
    <property type="match status" value="1"/>
</dbReference>
<accession>R4XAM9</accession>
<dbReference type="VEuPathDB" id="FungiDB:TAPDE_002664"/>
<dbReference type="InterPro" id="IPR006157">
    <property type="entry name" value="FolB_dom"/>
</dbReference>
<dbReference type="Gene3D" id="1.20.1050.10">
    <property type="match status" value="1"/>
</dbReference>
<dbReference type="CDD" id="cd00570">
    <property type="entry name" value="GST_N_family"/>
    <property type="match status" value="1"/>
</dbReference>
<dbReference type="InterPro" id="IPR040079">
    <property type="entry name" value="Glutathione_S-Trfase"/>
</dbReference>
<dbReference type="InterPro" id="IPR050983">
    <property type="entry name" value="GST_Omega/HSP26"/>
</dbReference>
<dbReference type="InterPro" id="IPR010987">
    <property type="entry name" value="Glutathione-S-Trfase_C-like"/>
</dbReference>
<dbReference type="Gene3D" id="3.40.30.10">
    <property type="entry name" value="Glutaredoxin"/>
    <property type="match status" value="1"/>
</dbReference>
<gene>
    <name evidence="4" type="ORF">TAPDE_002664</name>
</gene>
<dbReference type="InterPro" id="IPR004045">
    <property type="entry name" value="Glutathione_S-Trfase_N"/>
</dbReference>
<evidence type="ECO:0000313" key="5">
    <source>
        <dbReference type="Proteomes" id="UP000013776"/>
    </source>
</evidence>
<sequence>MTITLYSSIKCPWAARAWLALIEAGLDFELVEIDLSVPREPWYLEQINPVGKVPAIKWHDGTIICESSVCAEFVADHTGKLFPRDAISRSKVRFFIETFTAKFPPALYGALGGPPQKQKERLLEAVSTVEGLLKTFYKGGPFLLGSKEYTLAEVDCVPFMARFDMAGRHGLYNGTVYQDIRTDSKYKLFNEYLDNCLSRPSHVKIWDDEANSQAAKARLKSNKSSPDYIFLEELRLVGKVGLSAFSFAERSFPITISASVMTKPVQAGSDEYAISYGDVCREITKIVEQNSFKGLEDLASVILQAPSTVGAWRELVVQKEGGILRAEKEIFELDIASNAKSSIKGLTLGCIIGIYDHEREKKQDVIIDLSIKLGNWSASTNKSRFAEVEDQKRKLVEAVVAYVEKSDFKTVEALAQKISEVSFDVLPSSIEEIEVWISKPSALTFAKQSGVCITRRQGN</sequence>
<dbReference type="InterPro" id="IPR036249">
    <property type="entry name" value="Thioredoxin-like_sf"/>
</dbReference>
<dbReference type="InterPro" id="IPR043133">
    <property type="entry name" value="GTP-CH-I_C/QueF"/>
</dbReference>
<keyword evidence="5" id="KW-1185">Reference proteome</keyword>
<dbReference type="OrthoDB" id="202840at2759"/>
<comment type="caution">
    <text evidence="4">The sequence shown here is derived from an EMBL/GenBank/DDBJ whole genome shotgun (WGS) entry which is preliminary data.</text>
</comment>
<feature type="domain" description="GST C-terminal" evidence="3">
    <location>
        <begin position="85"/>
        <end position="218"/>
    </location>
</feature>
<proteinExistence type="predicted"/>
<dbReference type="Proteomes" id="UP000013776">
    <property type="component" value="Unassembled WGS sequence"/>
</dbReference>